<keyword evidence="9 12" id="KW-0804">Transcription</keyword>
<dbReference type="InterPro" id="IPR021998">
    <property type="entry name" value="Alfin_N"/>
</dbReference>
<evidence type="ECO:0000256" key="11">
    <source>
        <dbReference type="PROSITE-ProRule" id="PRU00146"/>
    </source>
</evidence>
<name>A0A8J6C5M6_ZIZPA</name>
<evidence type="ECO:0000256" key="12">
    <source>
        <dbReference type="RuleBase" id="RU369089"/>
    </source>
</evidence>
<evidence type="ECO:0000256" key="2">
    <source>
        <dbReference type="ARBA" id="ARBA00004123"/>
    </source>
</evidence>
<comment type="subcellular location">
    <subcellularLocation>
        <location evidence="2 12">Nucleus</location>
    </subcellularLocation>
</comment>
<evidence type="ECO:0000259" key="14">
    <source>
        <dbReference type="PROSITE" id="PS50016"/>
    </source>
</evidence>
<evidence type="ECO:0000256" key="13">
    <source>
        <dbReference type="SAM" id="MobiDB-lite"/>
    </source>
</evidence>
<feature type="domain" description="PHD-type" evidence="14">
    <location>
        <begin position="187"/>
        <end position="239"/>
    </location>
</feature>
<dbReference type="Proteomes" id="UP000729402">
    <property type="component" value="Unassembled WGS sequence"/>
</dbReference>
<dbReference type="AlphaFoldDB" id="A0A8J6C5M6"/>
<dbReference type="GO" id="GO:0006325">
    <property type="term" value="P:chromatin organization"/>
    <property type="evidence" value="ECO:0007669"/>
    <property type="project" value="UniProtKB-UniRule"/>
</dbReference>
<comment type="domain">
    <text evidence="12">The PHD-type zinc finger mediates the binding to H3K4me3.</text>
</comment>
<keyword evidence="16" id="KW-1185">Reference proteome</keyword>
<evidence type="ECO:0000313" key="16">
    <source>
        <dbReference type="Proteomes" id="UP000729402"/>
    </source>
</evidence>
<dbReference type="GO" id="GO:0008270">
    <property type="term" value="F:zinc ion binding"/>
    <property type="evidence" value="ECO:0007669"/>
    <property type="project" value="UniProtKB-KW"/>
</dbReference>
<reference evidence="15" key="2">
    <citation type="submission" date="2021-02" db="EMBL/GenBank/DDBJ databases">
        <authorList>
            <person name="Kimball J.A."/>
            <person name="Haas M.W."/>
            <person name="Macchietto M."/>
            <person name="Kono T."/>
            <person name="Duquette J."/>
            <person name="Shao M."/>
        </authorList>
    </citation>
    <scope>NUCLEOTIDE SEQUENCE</scope>
    <source>
        <tissue evidence="15">Fresh leaf tissue</tissue>
    </source>
</reference>
<dbReference type="PROSITE" id="PS01359">
    <property type="entry name" value="ZF_PHD_1"/>
    <property type="match status" value="1"/>
</dbReference>
<protein>
    <recommendedName>
        <fullName evidence="12">PHD finger protein ALFIN-LIKE</fullName>
    </recommendedName>
</protein>
<keyword evidence="7 12" id="KW-0156">Chromatin regulator</keyword>
<dbReference type="FunFam" id="3.30.40.10:FF:000306">
    <property type="entry name" value="PHD finger alfin-like protein"/>
    <property type="match status" value="1"/>
</dbReference>
<keyword evidence="8 12" id="KW-0805">Transcription regulation</keyword>
<evidence type="ECO:0000256" key="7">
    <source>
        <dbReference type="ARBA" id="ARBA00022853"/>
    </source>
</evidence>
<dbReference type="SMART" id="SM00249">
    <property type="entry name" value="PHD"/>
    <property type="match status" value="1"/>
</dbReference>
<dbReference type="Pfam" id="PF12165">
    <property type="entry name" value="Alfin"/>
    <property type="match status" value="1"/>
</dbReference>
<evidence type="ECO:0000256" key="1">
    <source>
        <dbReference type="ARBA" id="ARBA00002232"/>
    </source>
</evidence>
<comment type="function">
    <text evidence="1 12">Histone-binding component that specifically recognizes H3 tails trimethylated on 'Lys-4' (H3K4me3), which mark transcription start sites of virtually all active genes.</text>
</comment>
<dbReference type="InterPro" id="IPR019787">
    <property type="entry name" value="Znf_PHD-finger"/>
</dbReference>
<evidence type="ECO:0000256" key="5">
    <source>
        <dbReference type="ARBA" id="ARBA00022771"/>
    </source>
</evidence>
<keyword evidence="10 12" id="KW-0539">Nucleus</keyword>
<dbReference type="InterPro" id="IPR001965">
    <property type="entry name" value="Znf_PHD"/>
</dbReference>
<evidence type="ECO:0000256" key="8">
    <source>
        <dbReference type="ARBA" id="ARBA00023015"/>
    </source>
</evidence>
<dbReference type="GO" id="GO:0003712">
    <property type="term" value="F:transcription coregulator activity"/>
    <property type="evidence" value="ECO:0007669"/>
    <property type="project" value="TreeGrafter"/>
</dbReference>
<dbReference type="OrthoDB" id="436852at2759"/>
<sequence length="254" mass="29065">MASPVTEVSFRVVSRTVEEIYKDFRARRSALVRALTVDVDKLYWLCDPEKDNLCLFGRANGTWEVAMPADNVPPQLPEPVIGINFSRDGMLRRDWLRLIAIHSDSWLLSVAFFLGASLNGNERKRLFSLINDHPTVLEALCDHRMHGRDNKSGIDSGSKSSDFGKKENDPPTHNMSLATIDEEHNDETFCGTCDGRYYSDEFWIGCDTCDRWFHGECVRITPEKAEHIMHYKCPECKSSKKSRKYNHGAPFLFL</sequence>
<dbReference type="GO" id="GO:0042393">
    <property type="term" value="F:histone binding"/>
    <property type="evidence" value="ECO:0007669"/>
    <property type="project" value="UniProtKB-UniRule"/>
</dbReference>
<dbReference type="PANTHER" id="PTHR12321:SF39">
    <property type="entry name" value="PHD FINGER PROTEIN ALFIN-LIKE 2"/>
    <property type="match status" value="1"/>
</dbReference>
<dbReference type="Pfam" id="PF00628">
    <property type="entry name" value="PHD"/>
    <property type="match status" value="1"/>
</dbReference>
<feature type="region of interest" description="Disordered" evidence="13">
    <location>
        <begin position="148"/>
        <end position="176"/>
    </location>
</feature>
<gene>
    <name evidence="15" type="ORF">GUJ93_ZPchr0013g36536</name>
</gene>
<reference evidence="15" key="1">
    <citation type="journal article" date="2021" name="bioRxiv">
        <title>Whole Genome Assembly and Annotation of Northern Wild Rice, Zizania palustris L., Supports a Whole Genome Duplication in the Zizania Genus.</title>
        <authorList>
            <person name="Haas M."/>
            <person name="Kono T."/>
            <person name="Macchietto M."/>
            <person name="Millas R."/>
            <person name="McGilp L."/>
            <person name="Shao M."/>
            <person name="Duquette J."/>
            <person name="Hirsch C.N."/>
            <person name="Kimball J."/>
        </authorList>
    </citation>
    <scope>NUCLEOTIDE SEQUENCE</scope>
    <source>
        <tissue evidence="15">Fresh leaf tissue</tissue>
    </source>
</reference>
<comment type="subunit">
    <text evidence="12">Interacts with H3K4me3 and to a lesser extent with H3K4me2.</text>
</comment>
<dbReference type="InterPro" id="IPR044104">
    <property type="entry name" value="PHD_AL_plant"/>
</dbReference>
<evidence type="ECO:0000256" key="4">
    <source>
        <dbReference type="ARBA" id="ARBA00022723"/>
    </source>
</evidence>
<organism evidence="15 16">
    <name type="scientific">Zizania palustris</name>
    <name type="common">Northern wild rice</name>
    <dbReference type="NCBI Taxonomy" id="103762"/>
    <lineage>
        <taxon>Eukaryota</taxon>
        <taxon>Viridiplantae</taxon>
        <taxon>Streptophyta</taxon>
        <taxon>Embryophyta</taxon>
        <taxon>Tracheophyta</taxon>
        <taxon>Spermatophyta</taxon>
        <taxon>Magnoliopsida</taxon>
        <taxon>Liliopsida</taxon>
        <taxon>Poales</taxon>
        <taxon>Poaceae</taxon>
        <taxon>BOP clade</taxon>
        <taxon>Oryzoideae</taxon>
        <taxon>Oryzeae</taxon>
        <taxon>Zizaniinae</taxon>
        <taxon>Zizania</taxon>
    </lineage>
</organism>
<accession>A0A8J6C5M6</accession>
<dbReference type="GO" id="GO:0000976">
    <property type="term" value="F:transcription cis-regulatory region binding"/>
    <property type="evidence" value="ECO:0007669"/>
    <property type="project" value="TreeGrafter"/>
</dbReference>
<dbReference type="EMBL" id="JAAALK010000079">
    <property type="protein sequence ID" value="KAG8100243.1"/>
    <property type="molecule type" value="Genomic_DNA"/>
</dbReference>
<comment type="similarity">
    <text evidence="3 12">Belongs to the Alfin family.</text>
</comment>
<dbReference type="PANTHER" id="PTHR12321">
    <property type="entry name" value="CPG BINDING PROTEIN"/>
    <property type="match status" value="1"/>
</dbReference>
<dbReference type="GO" id="GO:0005634">
    <property type="term" value="C:nucleus"/>
    <property type="evidence" value="ECO:0007669"/>
    <property type="project" value="UniProtKB-SubCell"/>
</dbReference>
<dbReference type="GO" id="GO:0006355">
    <property type="term" value="P:regulation of DNA-templated transcription"/>
    <property type="evidence" value="ECO:0007669"/>
    <property type="project" value="UniProtKB-UniRule"/>
</dbReference>
<keyword evidence="6 12" id="KW-0862">Zinc</keyword>
<evidence type="ECO:0000256" key="3">
    <source>
        <dbReference type="ARBA" id="ARBA00010445"/>
    </source>
</evidence>
<evidence type="ECO:0000256" key="6">
    <source>
        <dbReference type="ARBA" id="ARBA00022833"/>
    </source>
</evidence>
<dbReference type="InterPro" id="IPR045104">
    <property type="entry name" value="Alfin"/>
</dbReference>
<evidence type="ECO:0000256" key="9">
    <source>
        <dbReference type="ARBA" id="ARBA00023163"/>
    </source>
</evidence>
<evidence type="ECO:0000313" key="15">
    <source>
        <dbReference type="EMBL" id="KAG8100243.1"/>
    </source>
</evidence>
<dbReference type="CDD" id="cd15613">
    <property type="entry name" value="PHD_AL_plant"/>
    <property type="match status" value="1"/>
</dbReference>
<proteinExistence type="inferred from homology"/>
<dbReference type="InterPro" id="IPR019786">
    <property type="entry name" value="Zinc_finger_PHD-type_CS"/>
</dbReference>
<evidence type="ECO:0000256" key="10">
    <source>
        <dbReference type="ARBA" id="ARBA00023242"/>
    </source>
</evidence>
<keyword evidence="4 12" id="KW-0479">Metal-binding</keyword>
<dbReference type="PROSITE" id="PS50016">
    <property type="entry name" value="ZF_PHD_2"/>
    <property type="match status" value="1"/>
</dbReference>
<keyword evidence="5 11" id="KW-0863">Zinc-finger</keyword>
<comment type="caution">
    <text evidence="15">The sequence shown here is derived from an EMBL/GenBank/DDBJ whole genome shotgun (WGS) entry which is preliminary data.</text>
</comment>